<feature type="transmembrane region" description="Helical" evidence="14">
    <location>
        <begin position="941"/>
        <end position="965"/>
    </location>
</feature>
<evidence type="ECO:0000256" key="11">
    <source>
        <dbReference type="ARBA" id="ARBA00023180"/>
    </source>
</evidence>
<evidence type="ECO:0000256" key="9">
    <source>
        <dbReference type="ARBA" id="ARBA00022989"/>
    </source>
</evidence>
<keyword evidence="11" id="KW-0325">Glycoprotein</keyword>
<dbReference type="GO" id="GO:0071555">
    <property type="term" value="P:cell wall organization"/>
    <property type="evidence" value="ECO:0007669"/>
    <property type="project" value="UniProtKB-KW"/>
</dbReference>
<evidence type="ECO:0000256" key="8">
    <source>
        <dbReference type="ARBA" id="ARBA00022824"/>
    </source>
</evidence>
<dbReference type="Pfam" id="PF01663">
    <property type="entry name" value="Phosphodiest"/>
    <property type="match status" value="1"/>
</dbReference>
<dbReference type="GO" id="GO:0005789">
    <property type="term" value="C:endoplasmic reticulum membrane"/>
    <property type="evidence" value="ECO:0007669"/>
    <property type="project" value="UniProtKB-SubCell"/>
</dbReference>
<comment type="similarity">
    <text evidence="3 14">Belongs to the PIGG/PIGN/PIGO family. PIGN subfamily.</text>
</comment>
<protein>
    <recommendedName>
        <fullName evidence="4 14">GPI ethanolamine phosphate transferase 1</fullName>
        <ecNumber evidence="14">2.-.-.-</ecNumber>
    </recommendedName>
</protein>
<keyword evidence="7 14" id="KW-0812">Transmembrane</keyword>
<sequence length="972" mass="108874">MQKANYLGFLALSIIFHTIYLCSVFDMYFVDPVVSGSQTFRVEDHLGPVAPAKRLVLFVGDGVRADKTFQGLIRKSKEANDTSLWYAAPFVRSRILSHGTYGVSHTRIPSKTRPGHIAITAGVYEDISALTAEWNPLAGEIDTIFTRSHRTWMWGSPDLVPVLKGNSGHQRIYMDTYDESLEDFAANATQLDTWVFDKVKDIFHRAKNDRHLELSLREDRSIFFLHLLGPDTTGHAYRPSSQEYLDNIRHVDNGVQEITRLVEDFFGDNRTAFVFTSDHGMSDWGSHGDGNPDNTRTPLVAWGAGIAKPQLTRNAGATSEKDLLSSRWALDHIQRHDVQQADVAALITFLLGSEFPVSSIGRVPLPYLDVGLELKALAALINAKAIFELYRVKEARKKAQKIGFSPHRMFSSENYRPEQQISKIQDLILAGKLEQAIQESWDVYFRTRESLDYLQTYDWAFLGTIVIMGYLTWILFVLNQVLDTHLLRNPKPSSRSRIRICIFCCVLLGLFSVFRYEYAPWRYYLYAVFPTFFCEQLLAKRISFSDGIAMLAPKKPGLLISDSFGLGAAIVLCYLEDLVSIYFDRKMVTYSFWIASFYPMLYGWSFLCRNYLISIGWALCCVQMSIFTLAPALKVEDTYLIVLGGILISLTGILYLYYESAVAPFFNCVPSKKSSRLALGIQVHCIPNRRNLIYLSLQIEQVVLVIFALLVARSSALSLKDKQGLPTANQILAWSLSGASLAFRLVHRFNQNASDLTHLMATFLSFAPIYILLTTSYESLFYLSLWITLLIWLGLHYAILRYNQSPSSKPAKHRVAHEGMVITRSICAESKHAPPTVTFQACNVLAVCFLLHAAIFSAGNTSSLSSFSLEGVCRFITTFSPTAQGGLLGIKLFIPLSMVLGIIRVLNSSTGLTPGALFTMATCLLDLVILRFFLTLKSTGGWFVVGVGINHFLLANVLLIGASVLELASFVG</sequence>
<feature type="transmembrane region" description="Helical" evidence="14">
    <location>
        <begin position="888"/>
        <end position="906"/>
    </location>
</feature>
<evidence type="ECO:0000259" key="15">
    <source>
        <dbReference type="Pfam" id="PF04987"/>
    </source>
</evidence>
<feature type="transmembrane region" description="Helical" evidence="14">
    <location>
        <begin position="7"/>
        <end position="30"/>
    </location>
</feature>
<proteinExistence type="inferred from homology"/>
<feature type="transmembrane region" description="Helical" evidence="14">
    <location>
        <begin position="756"/>
        <end position="773"/>
    </location>
</feature>
<dbReference type="FunFam" id="3.40.720.10:FF:000015">
    <property type="entry name" value="GPI ethanolamine phosphate transferase 1"/>
    <property type="match status" value="1"/>
</dbReference>
<dbReference type="CDD" id="cd16020">
    <property type="entry name" value="GPI_EPT_1"/>
    <property type="match status" value="1"/>
</dbReference>
<evidence type="ECO:0000256" key="4">
    <source>
        <dbReference type="ARBA" id="ARBA00020831"/>
    </source>
</evidence>
<comment type="caution">
    <text evidence="16">The sequence shown here is derived from an EMBL/GenBank/DDBJ whole genome shotgun (WGS) entry which is preliminary data.</text>
</comment>
<dbReference type="OrthoDB" id="4204724at2759"/>
<keyword evidence="8 14" id="KW-0256">Endoplasmic reticulum</keyword>
<evidence type="ECO:0000256" key="1">
    <source>
        <dbReference type="ARBA" id="ARBA00004477"/>
    </source>
</evidence>
<dbReference type="InterPro" id="IPR017850">
    <property type="entry name" value="Alkaline_phosphatase_core_sf"/>
</dbReference>
<evidence type="ECO:0000256" key="5">
    <source>
        <dbReference type="ARBA" id="ARBA00022502"/>
    </source>
</evidence>
<organism evidence="16 17">
    <name type="scientific">Penicillium cinerascens</name>
    <dbReference type="NCBI Taxonomy" id="70096"/>
    <lineage>
        <taxon>Eukaryota</taxon>
        <taxon>Fungi</taxon>
        <taxon>Dikarya</taxon>
        <taxon>Ascomycota</taxon>
        <taxon>Pezizomycotina</taxon>
        <taxon>Eurotiomycetes</taxon>
        <taxon>Eurotiomycetidae</taxon>
        <taxon>Eurotiales</taxon>
        <taxon>Aspergillaceae</taxon>
        <taxon>Penicillium</taxon>
    </lineage>
</organism>
<dbReference type="RefSeq" id="XP_058304565.1">
    <property type="nucleotide sequence ID" value="XM_058457666.1"/>
</dbReference>
<dbReference type="GO" id="GO:0051377">
    <property type="term" value="F:mannose-ethanolamine phosphotransferase activity"/>
    <property type="evidence" value="ECO:0007669"/>
    <property type="project" value="UniProtKB-UniRule"/>
</dbReference>
<feature type="transmembrane region" description="Helical" evidence="14">
    <location>
        <begin position="731"/>
        <end position="749"/>
    </location>
</feature>
<evidence type="ECO:0000256" key="14">
    <source>
        <dbReference type="RuleBase" id="RU367138"/>
    </source>
</evidence>
<evidence type="ECO:0000256" key="3">
    <source>
        <dbReference type="ARBA" id="ARBA00008400"/>
    </source>
</evidence>
<dbReference type="AlphaFoldDB" id="A0A9W9JB23"/>
<feature type="transmembrane region" description="Helical" evidence="14">
    <location>
        <begin position="611"/>
        <end position="633"/>
    </location>
</feature>
<dbReference type="PANTHER" id="PTHR12250">
    <property type="entry name" value="PHOSPHATIDYLINOSITOL GLYCAN, CLASS N"/>
    <property type="match status" value="1"/>
</dbReference>
<reference evidence="16" key="1">
    <citation type="submission" date="2022-12" db="EMBL/GenBank/DDBJ databases">
        <authorList>
            <person name="Petersen C."/>
        </authorList>
    </citation>
    <scope>NUCLEOTIDE SEQUENCE</scope>
    <source>
        <strain evidence="16">IBT 15544</strain>
    </source>
</reference>
<keyword evidence="9 14" id="KW-1133">Transmembrane helix</keyword>
<keyword evidence="10 14" id="KW-0472">Membrane</keyword>
<dbReference type="GO" id="GO:0006506">
    <property type="term" value="P:GPI anchor biosynthetic process"/>
    <property type="evidence" value="ECO:0007669"/>
    <property type="project" value="UniProtKB-KW"/>
</dbReference>
<evidence type="ECO:0000256" key="2">
    <source>
        <dbReference type="ARBA" id="ARBA00004687"/>
    </source>
</evidence>
<comment type="subcellular location">
    <subcellularLocation>
        <location evidence="1 14">Endoplasmic reticulum membrane</location>
        <topology evidence="1 14">Multi-pass membrane protein</topology>
    </subcellularLocation>
</comment>
<keyword evidence="12" id="KW-0961">Cell wall biogenesis/degradation</keyword>
<dbReference type="InterPro" id="IPR007070">
    <property type="entry name" value="GPI_EtnP_transferase_1"/>
</dbReference>
<comment type="function">
    <text evidence="13 14">Ethanolamine phosphate transferase involved in glycosylphosphatidylinositol-anchor biosynthesis. Transfers ethanolamine phosphate to the first alpha-1,4-linked mannose of the glycosylphosphatidylinositol precursor of GPI-anchor.</text>
</comment>
<evidence type="ECO:0000313" key="17">
    <source>
        <dbReference type="Proteomes" id="UP001150904"/>
    </source>
</evidence>
<evidence type="ECO:0000313" key="16">
    <source>
        <dbReference type="EMBL" id="KAJ5191625.1"/>
    </source>
</evidence>
<evidence type="ECO:0000256" key="7">
    <source>
        <dbReference type="ARBA" id="ARBA00022692"/>
    </source>
</evidence>
<reference evidence="16" key="2">
    <citation type="journal article" date="2023" name="IMA Fungus">
        <title>Comparative genomic study of the Penicillium genus elucidates a diverse pangenome and 15 lateral gene transfer events.</title>
        <authorList>
            <person name="Petersen C."/>
            <person name="Sorensen T."/>
            <person name="Nielsen M.R."/>
            <person name="Sondergaard T.E."/>
            <person name="Sorensen J.L."/>
            <person name="Fitzpatrick D.A."/>
            <person name="Frisvad J.C."/>
            <person name="Nielsen K.L."/>
        </authorList>
    </citation>
    <scope>NUCLEOTIDE SEQUENCE</scope>
    <source>
        <strain evidence="16">IBT 15544</strain>
    </source>
</reference>
<name>A0A9W9JB23_9EURO</name>
<feature type="transmembrane region" description="Helical" evidence="14">
    <location>
        <begin position="779"/>
        <end position="800"/>
    </location>
</feature>
<dbReference type="EMBL" id="JAPQKR010000016">
    <property type="protein sequence ID" value="KAJ5191625.1"/>
    <property type="molecule type" value="Genomic_DNA"/>
</dbReference>
<dbReference type="PANTHER" id="PTHR12250:SF0">
    <property type="entry name" value="GPI ETHANOLAMINE PHOSPHATE TRANSFERASE 1"/>
    <property type="match status" value="1"/>
</dbReference>
<feature type="transmembrane region" description="Helical" evidence="14">
    <location>
        <begin position="587"/>
        <end position="604"/>
    </location>
</feature>
<gene>
    <name evidence="16" type="ORF">N7498_010610</name>
</gene>
<feature type="transmembrane region" description="Helical" evidence="14">
    <location>
        <begin position="498"/>
        <end position="515"/>
    </location>
</feature>
<keyword evidence="6 14" id="KW-0808">Transferase</keyword>
<dbReference type="InterPro" id="IPR017852">
    <property type="entry name" value="GPI_EtnP_transferase_1_C"/>
</dbReference>
<accession>A0A9W9JB23</accession>
<dbReference type="Gene3D" id="3.40.720.10">
    <property type="entry name" value="Alkaline Phosphatase, subunit A"/>
    <property type="match status" value="1"/>
</dbReference>
<dbReference type="Pfam" id="PF04987">
    <property type="entry name" value="PigN"/>
    <property type="match status" value="1"/>
</dbReference>
<keyword evidence="17" id="KW-1185">Reference proteome</keyword>
<feature type="domain" description="GPI ethanolamine phosphate transferase 1 C-terminal" evidence="15">
    <location>
        <begin position="449"/>
        <end position="940"/>
    </location>
</feature>
<dbReference type="InterPro" id="IPR037671">
    <property type="entry name" value="PIGN_N"/>
</dbReference>
<feature type="transmembrane region" description="Helical" evidence="14">
    <location>
        <begin position="912"/>
        <end position="934"/>
    </location>
</feature>
<evidence type="ECO:0000256" key="10">
    <source>
        <dbReference type="ARBA" id="ARBA00023136"/>
    </source>
</evidence>
<dbReference type="EC" id="2.-.-.-" evidence="14"/>
<evidence type="ECO:0000256" key="12">
    <source>
        <dbReference type="ARBA" id="ARBA00023316"/>
    </source>
</evidence>
<dbReference type="GeneID" id="83184967"/>
<dbReference type="SUPFAM" id="SSF53649">
    <property type="entry name" value="Alkaline phosphatase-like"/>
    <property type="match status" value="1"/>
</dbReference>
<feature type="transmembrane region" description="Helical" evidence="14">
    <location>
        <begin position="692"/>
        <end position="711"/>
    </location>
</feature>
<feature type="transmembrane region" description="Helical" evidence="14">
    <location>
        <begin position="558"/>
        <end position="575"/>
    </location>
</feature>
<dbReference type="Proteomes" id="UP001150904">
    <property type="component" value="Unassembled WGS sequence"/>
</dbReference>
<dbReference type="InterPro" id="IPR002591">
    <property type="entry name" value="Phosphodiest/P_Trfase"/>
</dbReference>
<feature type="transmembrane region" description="Helical" evidence="14">
    <location>
        <begin position="459"/>
        <end position="478"/>
    </location>
</feature>
<keyword evidence="5 14" id="KW-0337">GPI-anchor biosynthesis</keyword>
<comment type="pathway">
    <text evidence="2 14">Glycolipid biosynthesis; glycosylphosphatidylinositol-anchor biosynthesis.</text>
</comment>
<evidence type="ECO:0000256" key="13">
    <source>
        <dbReference type="ARBA" id="ARBA00024850"/>
    </source>
</evidence>
<feature type="transmembrane region" description="Helical" evidence="14">
    <location>
        <begin position="639"/>
        <end position="658"/>
    </location>
</feature>
<evidence type="ECO:0000256" key="6">
    <source>
        <dbReference type="ARBA" id="ARBA00022679"/>
    </source>
</evidence>